<feature type="domain" description="CRISPR-associated protein Cmr2 N-terminal" evidence="3">
    <location>
        <begin position="212"/>
        <end position="331"/>
    </location>
</feature>
<evidence type="ECO:0000313" key="5">
    <source>
        <dbReference type="EMBL" id="APB32932.1"/>
    </source>
</evidence>
<dbReference type="Gene3D" id="3.30.70.2220">
    <property type="entry name" value="CRISPR-Cas system, Cmr2 subunit, D1 domain, cysteine cluster"/>
    <property type="match status" value="1"/>
</dbReference>
<dbReference type="Proteomes" id="UP000180235">
    <property type="component" value="Chromosome"/>
</dbReference>
<protein>
    <submittedName>
        <fullName evidence="5">CRISPR-associated RAMP Crm2 family protein</fullName>
    </submittedName>
</protein>
<dbReference type="RefSeq" id="WP_071453604.1">
    <property type="nucleotide sequence ID" value="NZ_CP017675.1"/>
</dbReference>
<name>A0A1J0AAG9_9CYAN</name>
<dbReference type="Pfam" id="PF12469">
    <property type="entry name" value="Cmr2_N"/>
    <property type="match status" value="1"/>
</dbReference>
<dbReference type="Pfam" id="PF22335">
    <property type="entry name" value="Cas10-Cmr2_palm2"/>
    <property type="match status" value="1"/>
</dbReference>
<evidence type="ECO:0000313" key="6">
    <source>
        <dbReference type="Proteomes" id="UP000180235"/>
    </source>
</evidence>
<evidence type="ECO:0000256" key="1">
    <source>
        <dbReference type="ARBA" id="ARBA00022741"/>
    </source>
</evidence>
<proteinExistence type="predicted"/>
<feature type="domain" description="Cas10/Cmr2 second palm" evidence="4">
    <location>
        <begin position="713"/>
        <end position="854"/>
    </location>
</feature>
<dbReference type="InterPro" id="IPR054767">
    <property type="entry name" value="Cas10-Cmr2_palm2"/>
</dbReference>
<dbReference type="InterPro" id="IPR024615">
    <property type="entry name" value="CRISPR-assoc_Cmr2_N"/>
</dbReference>
<keyword evidence="6" id="KW-1185">Reference proteome</keyword>
<evidence type="ECO:0000259" key="4">
    <source>
        <dbReference type="Pfam" id="PF22335"/>
    </source>
</evidence>
<dbReference type="AlphaFoldDB" id="A0A1J0AAG9"/>
<organism evidence="5 6">
    <name type="scientific">Gloeomargarita lithophora Alchichica-D10</name>
    <dbReference type="NCBI Taxonomy" id="1188229"/>
    <lineage>
        <taxon>Bacteria</taxon>
        <taxon>Bacillati</taxon>
        <taxon>Cyanobacteriota</taxon>
        <taxon>Cyanophyceae</taxon>
        <taxon>Gloeomargaritales</taxon>
        <taxon>Gloeomargaritaceae</taxon>
        <taxon>Gloeomargarita</taxon>
    </lineage>
</organism>
<dbReference type="STRING" id="1188229.GlitD10_0618"/>
<keyword evidence="2" id="KW-0051">Antiviral defense</keyword>
<dbReference type="OrthoDB" id="9758700at2"/>
<keyword evidence="1" id="KW-0547">Nucleotide-binding</keyword>
<dbReference type="KEGG" id="glt:GlitD10_0618"/>
<reference evidence="5 6" key="1">
    <citation type="submission" date="2016-10" db="EMBL/GenBank/DDBJ databases">
        <title>Description of Gloeomargarita lithophora gen. nov., sp. nov., a thylakoid-bearing basal-branching cyanobacterium with intracellular carbonates, and proposal for Gloeomargaritales ord. nov.</title>
        <authorList>
            <person name="Moreira D."/>
            <person name="Tavera R."/>
            <person name="Benzerara K."/>
            <person name="Skouri-Panet F."/>
            <person name="Couradeau E."/>
            <person name="Gerard E."/>
            <person name="Loussert C."/>
            <person name="Novelo E."/>
            <person name="Zivanovic Y."/>
            <person name="Lopez-Garcia P."/>
        </authorList>
    </citation>
    <scope>NUCLEOTIDE SEQUENCE [LARGE SCALE GENOMIC DNA]</scope>
    <source>
        <strain evidence="5 6">D10</strain>
    </source>
</reference>
<sequence>MSQHHYWQAKIWGLLHDPALKALHDGSGRSGEGVWPQLNVMQNWVSPKSSHASDYQKYIGDADLIASASDRSAIGHLSTAIDYQTIDRGLTLGTGLEIAHLLSAEKIFWQLQPDEHRDLHLASNRAEHLRQREESVIPAEIKNETDPQKVFWWFWRCFPDAICRKFNDDSLMLMPAETRLPDGSIWSHASITSALAGCLAGYGSPQKTRPYLASFTFSPIQELIKASRKMRDFWAGSWVLHYLSAKICWKLAVKYGADCLLYPSLYAQPLIDYWLLEKYSDFAAWINKPSAQKLLTAGFPNVIMVLLPEDKVQAAMQMAQQTLQEEWQTLADSVFDFLKTERHWMPQLSEADLTWQGWLDHQWQHYWAAVPLGSPNQKLKDTGILHSKDVIDNDPWVKQQNKTYHLTDKQRLFLEKELAFLRESFLDKNGNHRQYKPGVNIGSWWAAVVDETRRVQAACKNARDWELPVAFGSRSTISGIGSVVHPSQSNQWITEGESQGIWQRNSGLFDGREQLNATETVKRGLHKILPSLFPGLDQDKIEASYPDLTAGVAGYLKVHSQDQKHKRNFEAVCQKIKEKYPWVNNVIHQMRGKWGIPWADVQVQRYHPRLLNAGWLVEDADVDEETKKEDQQDINQILSEYYSGANPANWYVLAAGDGDSMSEWLKGTKMKGYYDYLPTPLKNLADGHKQQIGYVFKPQELEEVKDSFSEFVKDQELKKRMGPSTHNALSRALLDFSNQLVPYLTEQRYAGRLIYGGGDDVLAYTNLWEWDQWLWDIRQCFRGQDDPGKEFNHQGNYWQWEGEDLPKGLSQRPLFTMGSDATISFGIVIAHQSVPLAIALENLWKAEKEAKQHEYDHANKKDAVQVQVLYANGNILKATSKFDTFQHWKSLLGLPDLEPAVLEQAAQLWEQHPAPISEAIPVWVQLFCDRRDVFKKDGESKQNFQSNLVNFLQHLWKYTPNKDRDMQIQNWLKLAAFNLRNRHIKLKEQ</sequence>
<evidence type="ECO:0000259" key="3">
    <source>
        <dbReference type="Pfam" id="PF12469"/>
    </source>
</evidence>
<dbReference type="NCBIfam" id="TIGR02577">
    <property type="entry name" value="cas_TM1794_Cmr2"/>
    <property type="match status" value="1"/>
</dbReference>
<dbReference type="InterPro" id="IPR038242">
    <property type="entry name" value="Cmr2_N"/>
</dbReference>
<evidence type="ECO:0000256" key="2">
    <source>
        <dbReference type="ARBA" id="ARBA00023118"/>
    </source>
</evidence>
<dbReference type="InterPro" id="IPR043128">
    <property type="entry name" value="Rev_trsase/Diguanyl_cyclase"/>
</dbReference>
<dbReference type="Gene3D" id="3.30.70.270">
    <property type="match status" value="1"/>
</dbReference>
<dbReference type="GO" id="GO:0051607">
    <property type="term" value="P:defense response to virus"/>
    <property type="evidence" value="ECO:0007669"/>
    <property type="project" value="UniProtKB-KW"/>
</dbReference>
<gene>
    <name evidence="5" type="ORF">GlitD10_0618</name>
</gene>
<accession>A0A1J0AAG9</accession>
<dbReference type="GO" id="GO:0000166">
    <property type="term" value="F:nucleotide binding"/>
    <property type="evidence" value="ECO:0007669"/>
    <property type="project" value="UniProtKB-KW"/>
</dbReference>
<dbReference type="InterPro" id="IPR013407">
    <property type="entry name" value="CRISPR-assoc_prot_Cmr2"/>
</dbReference>
<dbReference type="EMBL" id="CP017675">
    <property type="protein sequence ID" value="APB32932.1"/>
    <property type="molecule type" value="Genomic_DNA"/>
</dbReference>